<sequence>MKNNVLKIGSGAIHQISSTLAQNNISGKILYCADPIVDNLYGSLVRSQIEEIGRLKEESCNYNTIAYAMNIAERVIATDIDCIVGMGGGRVLDVCKYASYISKRPYLSIPTTAANDGIASPVAVLKRQDDRPKSLGAAIPSMTLIDIDVIASGPIQNIKAGIGDTISNYTALKDWELAVNRGKDEMHGFAYLMSQNSLDALMKTKYNSITPDFIEVLINSLVLSGIAMDFAGSSRPVSGSEHLFSHALDYYGSKRNLHGIQVALGTVAVLKIIEDPITPVTDYLQRFEVNINPKQMGIDEDLFVYCMQHATTMRNNRYTYLHEADLSTARVKQIYKELVNEL</sequence>
<dbReference type="CDD" id="cd08174">
    <property type="entry name" value="G1PDH-like"/>
    <property type="match status" value="1"/>
</dbReference>
<dbReference type="GO" id="GO:0008654">
    <property type="term" value="P:phospholipid biosynthetic process"/>
    <property type="evidence" value="ECO:0007669"/>
    <property type="project" value="UniProtKB-KW"/>
</dbReference>
<dbReference type="Gene3D" id="3.40.50.1970">
    <property type="match status" value="1"/>
</dbReference>
<evidence type="ECO:0000256" key="10">
    <source>
        <dbReference type="PIRSR" id="PIRSR000112-1"/>
    </source>
</evidence>
<dbReference type="EMBL" id="LT594598">
    <property type="protein sequence ID" value="SBT85366.1"/>
    <property type="molecule type" value="Genomic_DNA"/>
</dbReference>
<evidence type="ECO:0000256" key="11">
    <source>
        <dbReference type="PIRSR" id="PIRSR000112-2"/>
    </source>
</evidence>
<feature type="binding site" evidence="12">
    <location>
        <position position="120"/>
    </location>
    <ligand>
        <name>NAD(+)</name>
        <dbReference type="ChEBI" id="CHEBI:57540"/>
    </ligand>
</feature>
<evidence type="ECO:0000256" key="9">
    <source>
        <dbReference type="ARBA" id="ARBA00023264"/>
    </source>
</evidence>
<keyword evidence="3 10" id="KW-0479">Metal-binding</keyword>
<feature type="binding site" evidence="10">
    <location>
        <position position="258"/>
    </location>
    <ligand>
        <name>glycerol</name>
        <dbReference type="ChEBI" id="CHEBI:17754"/>
    </ligand>
</feature>
<evidence type="ECO:0000256" key="3">
    <source>
        <dbReference type="ARBA" id="ARBA00022723"/>
    </source>
</evidence>
<comment type="cofactor">
    <cofactor evidence="10">
        <name>Zn(2+)</name>
        <dbReference type="ChEBI" id="CHEBI:29105"/>
    </cofactor>
    <text evidence="10">Binds 1 zinc ion per subunit.</text>
</comment>
<protein>
    <submittedName>
        <fullName evidence="13">Glycerol-2-phosphate dehydrogenase Gtp1</fullName>
    </submittedName>
</protein>
<evidence type="ECO:0000256" key="2">
    <source>
        <dbReference type="ARBA" id="ARBA00022516"/>
    </source>
</evidence>
<dbReference type="InterPro" id="IPR032837">
    <property type="entry name" value="G1PDH"/>
</dbReference>
<dbReference type="PANTHER" id="PTHR43616:SF5">
    <property type="entry name" value="GLYCEROL DEHYDROGENASE 1"/>
    <property type="match status" value="1"/>
</dbReference>
<dbReference type="SUPFAM" id="SSF56796">
    <property type="entry name" value="Dehydroquinate synthase-like"/>
    <property type="match status" value="1"/>
</dbReference>
<keyword evidence="2" id="KW-0444">Lipid biosynthesis</keyword>
<evidence type="ECO:0000256" key="8">
    <source>
        <dbReference type="ARBA" id="ARBA00023209"/>
    </source>
</evidence>
<evidence type="ECO:0000256" key="5">
    <source>
        <dbReference type="ARBA" id="ARBA00023002"/>
    </source>
</evidence>
<name>A0A1A9BKC9_STREE</name>
<dbReference type="GO" id="GO:0046872">
    <property type="term" value="F:metal ion binding"/>
    <property type="evidence" value="ECO:0007669"/>
    <property type="project" value="UniProtKB-KW"/>
</dbReference>
<accession>A0A1A9BKC9</accession>
<keyword evidence="7" id="KW-0443">Lipid metabolism</keyword>
<keyword evidence="6 12" id="KW-0520">NAD</keyword>
<evidence type="ECO:0000256" key="4">
    <source>
        <dbReference type="ARBA" id="ARBA00022857"/>
    </source>
</evidence>
<evidence type="ECO:0000313" key="13">
    <source>
        <dbReference type="EMBL" id="SBT85366.1"/>
    </source>
</evidence>
<gene>
    <name evidence="13" type="primary">gtp1</name>
</gene>
<feature type="binding site" evidence="10">
    <location>
        <position position="164"/>
    </location>
    <ligand>
        <name>glycerol</name>
        <dbReference type="ChEBI" id="CHEBI:17754"/>
    </ligand>
</feature>
<evidence type="ECO:0000256" key="12">
    <source>
        <dbReference type="PIRSR" id="PIRSR000112-3"/>
    </source>
</evidence>
<keyword evidence="4" id="KW-0521">NADP</keyword>
<organism evidence="13">
    <name type="scientific">Streptococcus pneumoniae</name>
    <dbReference type="NCBI Taxonomy" id="1313"/>
    <lineage>
        <taxon>Bacteria</taxon>
        <taxon>Bacillati</taxon>
        <taxon>Bacillota</taxon>
        <taxon>Bacilli</taxon>
        <taxon>Lactobacillales</taxon>
        <taxon>Streptococcaceae</taxon>
        <taxon>Streptococcus</taxon>
    </lineage>
</organism>
<dbReference type="Pfam" id="PF13685">
    <property type="entry name" value="Fe-ADH_2"/>
    <property type="match status" value="1"/>
</dbReference>
<dbReference type="PIRSF" id="PIRSF000112">
    <property type="entry name" value="Glycerol_dehydrogenase"/>
    <property type="match status" value="1"/>
</dbReference>
<feature type="binding site" evidence="11">
    <location>
        <position position="116"/>
    </location>
    <ligand>
        <name>glycerol</name>
        <dbReference type="ChEBI" id="CHEBI:17754"/>
    </ligand>
</feature>
<keyword evidence="10" id="KW-0862">Zinc</keyword>
<evidence type="ECO:0000256" key="7">
    <source>
        <dbReference type="ARBA" id="ARBA00023098"/>
    </source>
</evidence>
<dbReference type="RefSeq" id="WP_054371097.1">
    <property type="nucleotide sequence ID" value="NZ_CAXKUL010000002.1"/>
</dbReference>
<feature type="binding site" evidence="12">
    <location>
        <begin position="89"/>
        <end position="93"/>
    </location>
    <ligand>
        <name>NAD(+)</name>
        <dbReference type="ChEBI" id="CHEBI:57540"/>
    </ligand>
</feature>
<dbReference type="Gene3D" id="1.20.1090.10">
    <property type="entry name" value="Dehydroquinate synthase-like - alpha domain"/>
    <property type="match status" value="1"/>
</dbReference>
<dbReference type="PANTHER" id="PTHR43616">
    <property type="entry name" value="GLYCEROL DEHYDROGENASE"/>
    <property type="match status" value="1"/>
</dbReference>
<keyword evidence="9" id="KW-1208">Phospholipid metabolism</keyword>
<dbReference type="GO" id="GO:0016614">
    <property type="term" value="F:oxidoreductase activity, acting on CH-OH group of donors"/>
    <property type="evidence" value="ECO:0007669"/>
    <property type="project" value="InterPro"/>
</dbReference>
<dbReference type="AlphaFoldDB" id="A0A1A9BKC9"/>
<keyword evidence="5" id="KW-0560">Oxidoreductase</keyword>
<feature type="binding site" evidence="10">
    <location>
        <position position="242"/>
    </location>
    <ligand>
        <name>glycerol</name>
        <dbReference type="ChEBI" id="CHEBI:17754"/>
    </ligand>
</feature>
<keyword evidence="1" id="KW-0963">Cytoplasm</keyword>
<proteinExistence type="predicted"/>
<evidence type="ECO:0000256" key="1">
    <source>
        <dbReference type="ARBA" id="ARBA00022490"/>
    </source>
</evidence>
<dbReference type="InterPro" id="IPR016205">
    <property type="entry name" value="Glycerol_DH"/>
</dbReference>
<evidence type="ECO:0000256" key="6">
    <source>
        <dbReference type="ARBA" id="ARBA00023027"/>
    </source>
</evidence>
<reference evidence="13" key="2">
    <citation type="submission" date="2016-06" db="EMBL/GenBank/DDBJ databases">
        <authorList>
            <person name="Kjaerup R.B."/>
            <person name="Dalgaard T.S."/>
            <person name="Juul-Madsen H.R."/>
        </authorList>
    </citation>
    <scope>NUCLEOTIDE SEQUENCE</scope>
    <source>
        <strain evidence="13">23B1</strain>
    </source>
</reference>
<keyword evidence="8" id="KW-0594">Phospholipid biosynthesis</keyword>
<reference evidence="13" key="1">
    <citation type="submission" date="2016-06" db="EMBL/GenBank/DDBJ databases">
        <title>Whole Genome Sequencing of Streptococcus pneumoniae: Development, Evaluation and Verification of Targets for Serogroup and Serotype Prediction using an Automated Pipeline.</title>
        <authorList>
            <person name="Kapatai G."/>
            <person name="Sheppard C.L."/>
            <person name="Al-Shahib A."/>
            <person name="Litt D.J."/>
            <person name="Underwood A.P."/>
            <person name="Harrison T.G."/>
            <person name="Fry N.K."/>
        </authorList>
    </citation>
    <scope>NUCLEOTIDE SEQUENCE</scope>
    <source>
        <strain evidence="13">23B1</strain>
    </source>
</reference>